<dbReference type="Proteomes" id="UP001596174">
    <property type="component" value="Unassembled WGS sequence"/>
</dbReference>
<evidence type="ECO:0000256" key="1">
    <source>
        <dbReference type="SAM" id="MobiDB-lite"/>
    </source>
</evidence>
<dbReference type="Gene3D" id="3.30.530.20">
    <property type="match status" value="1"/>
</dbReference>
<evidence type="ECO:0000313" key="2">
    <source>
        <dbReference type="EMBL" id="MFC5911055.1"/>
    </source>
</evidence>
<name>A0ABW1G8G7_9ACTN</name>
<dbReference type="RefSeq" id="WP_380589323.1">
    <property type="nucleotide sequence ID" value="NZ_JBHSQJ010000144.1"/>
</dbReference>
<feature type="compositionally biased region" description="Basic and acidic residues" evidence="1">
    <location>
        <begin position="187"/>
        <end position="200"/>
    </location>
</feature>
<dbReference type="Pfam" id="PF10604">
    <property type="entry name" value="Polyketide_cyc2"/>
    <property type="match status" value="1"/>
</dbReference>
<feature type="region of interest" description="Disordered" evidence="1">
    <location>
        <begin position="172"/>
        <end position="215"/>
    </location>
</feature>
<dbReference type="InterPro" id="IPR019587">
    <property type="entry name" value="Polyketide_cyclase/dehydratase"/>
</dbReference>
<protein>
    <submittedName>
        <fullName evidence="2">SRPBCC family protein</fullName>
    </submittedName>
</protein>
<comment type="caution">
    <text evidence="2">The sequence shown here is derived from an EMBL/GenBank/DDBJ whole genome shotgun (WGS) entry which is preliminary data.</text>
</comment>
<dbReference type="EMBL" id="JBHSQJ010000144">
    <property type="protein sequence ID" value="MFC5911055.1"/>
    <property type="molecule type" value="Genomic_DNA"/>
</dbReference>
<evidence type="ECO:0000313" key="3">
    <source>
        <dbReference type="Proteomes" id="UP001596174"/>
    </source>
</evidence>
<sequence>MTPPTSAPHIAGDARLAAQWRRAAHRAERRRPRREATRTLTASVAAPPAQVFAVYADIGNHLGAHAFLRRLVLHRDTVEAGLRTVEFTAIEDVPVLGVRVPTRTHARQRIETDGLRYRTETWTSPAVTTRQLITFAPGPDGGTLVTEELVFSAPPALLGFVAARGAAAHEATHRNLRPVLEGPAATDRPDPRPDPPRDPRPASGPASSGGPAGTG</sequence>
<gene>
    <name evidence="2" type="ORF">ACFP3V_28100</name>
</gene>
<dbReference type="CDD" id="cd07812">
    <property type="entry name" value="SRPBCC"/>
    <property type="match status" value="1"/>
</dbReference>
<reference evidence="3" key="1">
    <citation type="journal article" date="2019" name="Int. J. Syst. Evol. Microbiol.">
        <title>The Global Catalogue of Microorganisms (GCM) 10K type strain sequencing project: providing services to taxonomists for standard genome sequencing and annotation.</title>
        <authorList>
            <consortium name="The Broad Institute Genomics Platform"/>
            <consortium name="The Broad Institute Genome Sequencing Center for Infectious Disease"/>
            <person name="Wu L."/>
            <person name="Ma J."/>
        </authorList>
    </citation>
    <scope>NUCLEOTIDE SEQUENCE [LARGE SCALE GENOMIC DNA]</scope>
    <source>
        <strain evidence="3">JCM 4816</strain>
    </source>
</reference>
<organism evidence="2 3">
    <name type="scientific">Streptacidiphilus monticola</name>
    <dbReference type="NCBI Taxonomy" id="2161674"/>
    <lineage>
        <taxon>Bacteria</taxon>
        <taxon>Bacillati</taxon>
        <taxon>Actinomycetota</taxon>
        <taxon>Actinomycetes</taxon>
        <taxon>Kitasatosporales</taxon>
        <taxon>Streptomycetaceae</taxon>
        <taxon>Streptacidiphilus</taxon>
    </lineage>
</organism>
<proteinExistence type="predicted"/>
<feature type="compositionally biased region" description="Basic residues" evidence="1">
    <location>
        <begin position="23"/>
        <end position="33"/>
    </location>
</feature>
<keyword evidence="3" id="KW-1185">Reference proteome</keyword>
<accession>A0ABW1G8G7</accession>
<feature type="region of interest" description="Disordered" evidence="1">
    <location>
        <begin position="23"/>
        <end position="42"/>
    </location>
</feature>
<dbReference type="SUPFAM" id="SSF55961">
    <property type="entry name" value="Bet v1-like"/>
    <property type="match status" value="1"/>
</dbReference>
<dbReference type="InterPro" id="IPR023393">
    <property type="entry name" value="START-like_dom_sf"/>
</dbReference>